<accession>A0A3N4IHC7</accession>
<organism evidence="8 9">
    <name type="scientific">Ascobolus immersus RN42</name>
    <dbReference type="NCBI Taxonomy" id="1160509"/>
    <lineage>
        <taxon>Eukaryota</taxon>
        <taxon>Fungi</taxon>
        <taxon>Dikarya</taxon>
        <taxon>Ascomycota</taxon>
        <taxon>Pezizomycotina</taxon>
        <taxon>Pezizomycetes</taxon>
        <taxon>Pezizales</taxon>
        <taxon>Ascobolaceae</taxon>
        <taxon>Ascobolus</taxon>
    </lineage>
</organism>
<evidence type="ECO:0000256" key="4">
    <source>
        <dbReference type="ARBA" id="ARBA00040017"/>
    </source>
</evidence>
<keyword evidence="3" id="KW-0967">Endosome</keyword>
<feature type="region of interest" description="Disordered" evidence="7">
    <location>
        <begin position="216"/>
        <end position="238"/>
    </location>
</feature>
<evidence type="ECO:0000313" key="9">
    <source>
        <dbReference type="Proteomes" id="UP000275078"/>
    </source>
</evidence>
<dbReference type="EMBL" id="ML119663">
    <property type="protein sequence ID" value="RPA83550.1"/>
    <property type="molecule type" value="Genomic_DNA"/>
</dbReference>
<evidence type="ECO:0000256" key="2">
    <source>
        <dbReference type="ARBA" id="ARBA00006190"/>
    </source>
</evidence>
<dbReference type="STRING" id="1160509.A0A3N4IHC7"/>
<dbReference type="Gene3D" id="1.10.287.1060">
    <property type="entry name" value="ESAT-6-like"/>
    <property type="match status" value="1"/>
</dbReference>
<name>A0A3N4IHC7_ASCIM</name>
<dbReference type="PANTHER" id="PTHR22761:SF10">
    <property type="entry name" value="GH13992P"/>
    <property type="match status" value="1"/>
</dbReference>
<dbReference type="GO" id="GO:0005771">
    <property type="term" value="C:multivesicular body"/>
    <property type="evidence" value="ECO:0007669"/>
    <property type="project" value="TreeGrafter"/>
</dbReference>
<reference evidence="8 9" key="1">
    <citation type="journal article" date="2018" name="Nat. Ecol. Evol.">
        <title>Pezizomycetes genomes reveal the molecular basis of ectomycorrhizal truffle lifestyle.</title>
        <authorList>
            <person name="Murat C."/>
            <person name="Payen T."/>
            <person name="Noel B."/>
            <person name="Kuo A."/>
            <person name="Morin E."/>
            <person name="Chen J."/>
            <person name="Kohler A."/>
            <person name="Krizsan K."/>
            <person name="Balestrini R."/>
            <person name="Da Silva C."/>
            <person name="Montanini B."/>
            <person name="Hainaut M."/>
            <person name="Levati E."/>
            <person name="Barry K.W."/>
            <person name="Belfiori B."/>
            <person name="Cichocki N."/>
            <person name="Clum A."/>
            <person name="Dockter R.B."/>
            <person name="Fauchery L."/>
            <person name="Guy J."/>
            <person name="Iotti M."/>
            <person name="Le Tacon F."/>
            <person name="Lindquist E.A."/>
            <person name="Lipzen A."/>
            <person name="Malagnac F."/>
            <person name="Mello A."/>
            <person name="Molinier V."/>
            <person name="Miyauchi S."/>
            <person name="Poulain J."/>
            <person name="Riccioni C."/>
            <person name="Rubini A."/>
            <person name="Sitrit Y."/>
            <person name="Splivallo R."/>
            <person name="Traeger S."/>
            <person name="Wang M."/>
            <person name="Zifcakova L."/>
            <person name="Wipf D."/>
            <person name="Zambonelli A."/>
            <person name="Paolocci F."/>
            <person name="Nowrousian M."/>
            <person name="Ottonello S."/>
            <person name="Baldrian P."/>
            <person name="Spatafora J.W."/>
            <person name="Henrissat B."/>
            <person name="Nagy L.G."/>
            <person name="Aury J.M."/>
            <person name="Wincker P."/>
            <person name="Grigoriev I.V."/>
            <person name="Bonfante P."/>
            <person name="Martin F.M."/>
        </authorList>
    </citation>
    <scope>NUCLEOTIDE SEQUENCE [LARGE SCALE GENOMIC DNA]</scope>
    <source>
        <strain evidence="8 9">RN42</strain>
    </source>
</reference>
<comment type="similarity">
    <text evidence="2">Belongs to the SNF7 family.</text>
</comment>
<dbReference type="GO" id="GO:0032511">
    <property type="term" value="P:late endosome to vacuole transport via multivesicular body sorting pathway"/>
    <property type="evidence" value="ECO:0007669"/>
    <property type="project" value="TreeGrafter"/>
</dbReference>
<dbReference type="OrthoDB" id="5592979at2759"/>
<evidence type="ECO:0000256" key="1">
    <source>
        <dbReference type="ARBA" id="ARBA00004177"/>
    </source>
</evidence>
<dbReference type="PANTHER" id="PTHR22761">
    <property type="entry name" value="CHARGED MULTIVESICULAR BODY PROTEIN"/>
    <property type="match status" value="1"/>
</dbReference>
<comment type="subcellular location">
    <subcellularLocation>
        <location evidence="1">Endosome</location>
    </subcellularLocation>
</comment>
<evidence type="ECO:0000256" key="3">
    <source>
        <dbReference type="ARBA" id="ARBA00022753"/>
    </source>
</evidence>
<dbReference type="InterPro" id="IPR005024">
    <property type="entry name" value="Snf7_fam"/>
</dbReference>
<evidence type="ECO:0000256" key="6">
    <source>
        <dbReference type="SAM" id="Coils"/>
    </source>
</evidence>
<keyword evidence="9" id="KW-1185">Reference proteome</keyword>
<evidence type="ECO:0000256" key="5">
    <source>
        <dbReference type="ARBA" id="ARBA00042586"/>
    </source>
</evidence>
<dbReference type="GO" id="GO:0000815">
    <property type="term" value="C:ESCRT III complex"/>
    <property type="evidence" value="ECO:0007669"/>
    <property type="project" value="TreeGrafter"/>
</dbReference>
<evidence type="ECO:0000313" key="8">
    <source>
        <dbReference type="EMBL" id="RPA83550.1"/>
    </source>
</evidence>
<dbReference type="Proteomes" id="UP000275078">
    <property type="component" value="Unassembled WGS sequence"/>
</dbReference>
<dbReference type="GO" id="GO:0009898">
    <property type="term" value="C:cytoplasmic side of plasma membrane"/>
    <property type="evidence" value="ECO:0007669"/>
    <property type="project" value="TreeGrafter"/>
</dbReference>
<dbReference type="GO" id="GO:0006900">
    <property type="term" value="P:vesicle budding from membrane"/>
    <property type="evidence" value="ECO:0007669"/>
    <property type="project" value="TreeGrafter"/>
</dbReference>
<dbReference type="Gene3D" id="6.10.250.1710">
    <property type="match status" value="1"/>
</dbReference>
<keyword evidence="6" id="KW-0175">Coiled coil</keyword>
<evidence type="ECO:0000256" key="7">
    <source>
        <dbReference type="SAM" id="MobiDB-lite"/>
    </source>
</evidence>
<feature type="coiled-coil region" evidence="6">
    <location>
        <begin position="70"/>
        <end position="97"/>
    </location>
</feature>
<gene>
    <name evidence="8" type="ORF">BJ508DRAFT_223580</name>
</gene>
<protein>
    <recommendedName>
        <fullName evidence="4">Vacuolar-sorting protein SNF7</fullName>
    </recommendedName>
    <alternativeName>
        <fullName evidence="5">Vacuolar protein-sorting-associated protein 32</fullName>
    </alternativeName>
</protein>
<dbReference type="AlphaFoldDB" id="A0A3N4IHC7"/>
<sequence length="257" mass="28675">MFSLSWFTGGNTASKRKDETKKAIINLREQLEVMRKKEKLFETQIAAQTDIARKNATTNKTVALAALKRRKLTEQSLSNLSNQIMTIEQQIHSIENAHLNAETLRIMKQAGTAMKKIHQDLSIDKVENVMDEIRDQNLLATEINDAITGGTYNAVDEADLDEELAQMQQEALDDKILKAPAAPVSGKIYACSFCVKMQINNVDSLLIMASPTTRCSAGAETKDGRRRGRRAEKVTGRDDDSRLVNWWLRAGSHENGG</sequence>
<proteinExistence type="inferred from homology"/>
<dbReference type="Pfam" id="PF03357">
    <property type="entry name" value="Snf7"/>
    <property type="match status" value="1"/>
</dbReference>